<evidence type="ECO:0000256" key="1">
    <source>
        <dbReference type="SAM" id="Coils"/>
    </source>
</evidence>
<dbReference type="EMBL" id="OZ075141">
    <property type="protein sequence ID" value="CAL5029377.1"/>
    <property type="molecule type" value="Genomic_DNA"/>
</dbReference>
<keyword evidence="1" id="KW-0175">Coiled coil</keyword>
<gene>
    <name evidence="5" type="ORF">URODEC1_LOCUS102943</name>
    <name evidence="4" type="ORF">URODEC1_LOCUS80338</name>
</gene>
<reference evidence="4 6" key="1">
    <citation type="submission" date="2024-10" db="EMBL/GenBank/DDBJ databases">
        <authorList>
            <person name="Ryan C."/>
        </authorList>
    </citation>
    <scope>NUCLEOTIDE SEQUENCE [LARGE SCALE GENOMIC DNA]</scope>
</reference>
<feature type="compositionally biased region" description="Basic residues" evidence="2">
    <location>
        <begin position="114"/>
        <end position="123"/>
    </location>
</feature>
<feature type="compositionally biased region" description="Acidic residues" evidence="2">
    <location>
        <begin position="304"/>
        <end position="322"/>
    </location>
</feature>
<evidence type="ECO:0000259" key="3">
    <source>
        <dbReference type="PROSITE" id="PS50090"/>
    </source>
</evidence>
<organism evidence="4 6">
    <name type="scientific">Urochloa decumbens</name>
    <dbReference type="NCBI Taxonomy" id="240449"/>
    <lineage>
        <taxon>Eukaryota</taxon>
        <taxon>Viridiplantae</taxon>
        <taxon>Streptophyta</taxon>
        <taxon>Embryophyta</taxon>
        <taxon>Tracheophyta</taxon>
        <taxon>Spermatophyta</taxon>
        <taxon>Magnoliopsida</taxon>
        <taxon>Liliopsida</taxon>
        <taxon>Poales</taxon>
        <taxon>Poaceae</taxon>
        <taxon>PACMAD clade</taxon>
        <taxon>Panicoideae</taxon>
        <taxon>Panicodae</taxon>
        <taxon>Paniceae</taxon>
        <taxon>Melinidinae</taxon>
        <taxon>Urochloa</taxon>
    </lineage>
</organism>
<evidence type="ECO:0000313" key="6">
    <source>
        <dbReference type="Proteomes" id="UP001497457"/>
    </source>
</evidence>
<keyword evidence="6" id="KW-1185">Reference proteome</keyword>
<dbReference type="InterPro" id="IPR044822">
    <property type="entry name" value="Myb_DNA-bind_4"/>
</dbReference>
<evidence type="ECO:0000313" key="4">
    <source>
        <dbReference type="EMBL" id="CAL5029377.1"/>
    </source>
</evidence>
<name>A0ABC9D087_9POAL</name>
<evidence type="ECO:0000313" key="5">
    <source>
        <dbReference type="EMBL" id="CAL5070680.1"/>
    </source>
</evidence>
<evidence type="ECO:0000256" key="2">
    <source>
        <dbReference type="SAM" id="MobiDB-lite"/>
    </source>
</evidence>
<dbReference type="EMBL" id="OZ075115">
    <property type="protein sequence ID" value="CAL5070680.1"/>
    <property type="molecule type" value="Genomic_DNA"/>
</dbReference>
<dbReference type="Proteomes" id="UP001497457">
    <property type="component" value="Chromosome 5rd"/>
</dbReference>
<dbReference type="PANTHER" id="PTHR33492:SF11">
    <property type="entry name" value="OS04G0670900 PROTEIN"/>
    <property type="match status" value="1"/>
</dbReference>
<dbReference type="Proteomes" id="UP001497457">
    <property type="component" value="Chromosome 31b"/>
</dbReference>
<feature type="compositionally biased region" description="Low complexity" evidence="2">
    <location>
        <begin position="7"/>
        <end position="33"/>
    </location>
</feature>
<accession>A0ABC9D087</accession>
<feature type="compositionally biased region" description="Low complexity" evidence="2">
    <location>
        <begin position="281"/>
        <end position="290"/>
    </location>
</feature>
<dbReference type="PROSITE" id="PS50090">
    <property type="entry name" value="MYB_LIKE"/>
    <property type="match status" value="1"/>
</dbReference>
<feature type="region of interest" description="Disordered" evidence="2">
    <location>
        <begin position="242"/>
        <end position="332"/>
    </location>
</feature>
<dbReference type="InterPro" id="IPR001005">
    <property type="entry name" value="SANT/Myb"/>
</dbReference>
<feature type="region of interest" description="Disordered" evidence="2">
    <location>
        <begin position="1"/>
        <end position="78"/>
    </location>
</feature>
<feature type="compositionally biased region" description="Pro residues" evidence="2">
    <location>
        <begin position="55"/>
        <end position="71"/>
    </location>
</feature>
<feature type="domain" description="Myb-like" evidence="3">
    <location>
        <begin position="74"/>
        <end position="164"/>
    </location>
</feature>
<dbReference type="PANTHER" id="PTHR33492">
    <property type="entry name" value="OSJNBA0043A12.37 PROTEIN-RELATED"/>
    <property type="match status" value="1"/>
</dbReference>
<protein>
    <recommendedName>
        <fullName evidence="3">Myb-like domain-containing protein</fullName>
    </recommendedName>
</protein>
<feature type="region of interest" description="Disordered" evidence="2">
    <location>
        <begin position="102"/>
        <end position="132"/>
    </location>
</feature>
<proteinExistence type="predicted"/>
<dbReference type="Pfam" id="PF13837">
    <property type="entry name" value="Myb_DNA-bind_4"/>
    <property type="match status" value="1"/>
</dbReference>
<sequence length="412" mass="43803">MSANTVAKAAGAGAPMSGGSSDPSPSSSAAASPLALLRPHHQQAHAAAAVGHMTPPSPASAGPAPPPPSPASAPRDYRKGNWTLHETLILITAKRLDDDRRATGAVAGGGGVHGHGHGHHGHGHGSPTTPRSAEQRWKWVENYCWNHGCLRSQNQCNDKWDNLLRDYKKVRDYESRTAAAAAAAGGVTVSVSGGVPSYWNMERHERKDRNLPTNLAPEVFDALTDVLSRRAARRGGAAIAGAAPPQLALPPPPQPPHPPAPPSPPKPLLVQPRPPPPTPLPLQTAVAPPATSVSAEELTGSSESGEEEGSEEEEEEDGDEEPEPKRRRLNRLGSSVVRSATVLARTLVACEEKRERRHREVLELEERRLRLEEQRTEVRRQGFAGLISAVNSLSGAIHALVADHRSGDSASR</sequence>
<feature type="compositionally biased region" description="Pro residues" evidence="2">
    <location>
        <begin position="247"/>
        <end position="280"/>
    </location>
</feature>
<feature type="coiled-coil region" evidence="1">
    <location>
        <begin position="347"/>
        <end position="381"/>
    </location>
</feature>
<dbReference type="AlphaFoldDB" id="A0ABC9D087"/>
<dbReference type="Gene3D" id="1.10.10.60">
    <property type="entry name" value="Homeodomain-like"/>
    <property type="match status" value="1"/>
</dbReference>